<evidence type="ECO:0000313" key="2">
    <source>
        <dbReference type="EMBL" id="TWU58883.1"/>
    </source>
</evidence>
<dbReference type="AlphaFoldDB" id="A0A5C6FAQ9"/>
<sequence length="37" mass="4004">MRENFTYGSVRGAAGDGSPYRDSTTEENYAGSQSDLN</sequence>
<feature type="compositionally biased region" description="Polar residues" evidence="1">
    <location>
        <begin position="26"/>
        <end position="37"/>
    </location>
</feature>
<accession>A0A5C6FAQ9</accession>
<reference evidence="2 3" key="1">
    <citation type="submission" date="2019-02" db="EMBL/GenBank/DDBJ databases">
        <title>Deep-cultivation of Planctomycetes and their phenomic and genomic characterization uncovers novel biology.</title>
        <authorList>
            <person name="Wiegand S."/>
            <person name="Jogler M."/>
            <person name="Boedeker C."/>
            <person name="Pinto D."/>
            <person name="Vollmers J."/>
            <person name="Rivas-Marin E."/>
            <person name="Kohn T."/>
            <person name="Peeters S.H."/>
            <person name="Heuer A."/>
            <person name="Rast P."/>
            <person name="Oberbeckmann S."/>
            <person name="Bunk B."/>
            <person name="Jeske O."/>
            <person name="Meyerdierks A."/>
            <person name="Storesund J.E."/>
            <person name="Kallscheuer N."/>
            <person name="Luecker S."/>
            <person name="Lage O.M."/>
            <person name="Pohl T."/>
            <person name="Merkel B.J."/>
            <person name="Hornburger P."/>
            <person name="Mueller R.-W."/>
            <person name="Bruemmer F."/>
            <person name="Labrenz M."/>
            <person name="Spormann A.M."/>
            <person name="Op Den Camp H."/>
            <person name="Overmann J."/>
            <person name="Amann R."/>
            <person name="Jetten M.S.M."/>
            <person name="Mascher T."/>
            <person name="Medema M.H."/>
            <person name="Devos D.P."/>
            <person name="Kaster A.-K."/>
            <person name="Ovreas L."/>
            <person name="Rohde M."/>
            <person name="Galperin M.Y."/>
            <person name="Jogler C."/>
        </authorList>
    </citation>
    <scope>NUCLEOTIDE SEQUENCE [LARGE SCALE GENOMIC DNA]</scope>
    <source>
        <strain evidence="2 3">Poly51</strain>
    </source>
</reference>
<evidence type="ECO:0000313" key="3">
    <source>
        <dbReference type="Proteomes" id="UP000318288"/>
    </source>
</evidence>
<dbReference type="EMBL" id="SJPW01000002">
    <property type="protein sequence ID" value="TWU58883.1"/>
    <property type="molecule type" value="Genomic_DNA"/>
</dbReference>
<dbReference type="Proteomes" id="UP000318288">
    <property type="component" value="Unassembled WGS sequence"/>
</dbReference>
<feature type="region of interest" description="Disordered" evidence="1">
    <location>
        <begin position="1"/>
        <end position="37"/>
    </location>
</feature>
<organism evidence="2 3">
    <name type="scientific">Rubripirellula tenax</name>
    <dbReference type="NCBI Taxonomy" id="2528015"/>
    <lineage>
        <taxon>Bacteria</taxon>
        <taxon>Pseudomonadati</taxon>
        <taxon>Planctomycetota</taxon>
        <taxon>Planctomycetia</taxon>
        <taxon>Pirellulales</taxon>
        <taxon>Pirellulaceae</taxon>
        <taxon>Rubripirellula</taxon>
    </lineage>
</organism>
<comment type="caution">
    <text evidence="2">The sequence shown here is derived from an EMBL/GenBank/DDBJ whole genome shotgun (WGS) entry which is preliminary data.</text>
</comment>
<keyword evidence="3" id="KW-1185">Reference proteome</keyword>
<evidence type="ECO:0000256" key="1">
    <source>
        <dbReference type="SAM" id="MobiDB-lite"/>
    </source>
</evidence>
<gene>
    <name evidence="2" type="ORF">Poly51_16630</name>
</gene>
<protein>
    <submittedName>
        <fullName evidence="2">Uncharacterized protein</fullName>
    </submittedName>
</protein>
<proteinExistence type="predicted"/>
<name>A0A5C6FAQ9_9BACT</name>